<dbReference type="RefSeq" id="WP_242457577.1">
    <property type="nucleotide sequence ID" value="NZ_BMAQ01000041.1"/>
</dbReference>
<evidence type="ECO:0008006" key="3">
    <source>
        <dbReference type="Google" id="ProtNLM"/>
    </source>
</evidence>
<dbReference type="InterPro" id="IPR051828">
    <property type="entry name" value="HAD-like_hydrolase_domain"/>
</dbReference>
<reference evidence="1" key="2">
    <citation type="journal article" date="2021" name="Data Brief">
        <title>Draft genome sequence data of the facultative, thermophilic, xylanolytic bacterium Paenibacillus sp. strain DA-C8.</title>
        <authorList>
            <person name="Chhe C."/>
            <person name="Uke A."/>
            <person name="Baramee S."/>
            <person name="Ungkulpasvich U."/>
            <person name="Tachaapaikoon C."/>
            <person name="Pason P."/>
            <person name="Waeonukul R."/>
            <person name="Ratanakhanokchai K."/>
            <person name="Kosugi A."/>
        </authorList>
    </citation>
    <scope>NUCLEOTIDE SEQUENCE</scope>
    <source>
        <strain evidence="1">DA-C8</strain>
    </source>
</reference>
<evidence type="ECO:0000313" key="2">
    <source>
        <dbReference type="Proteomes" id="UP000654993"/>
    </source>
</evidence>
<name>A0A916VGS5_9BACL</name>
<dbReference type="NCBIfam" id="TIGR01549">
    <property type="entry name" value="HAD-SF-IA-v1"/>
    <property type="match status" value="1"/>
</dbReference>
<organism evidence="1 2">
    <name type="scientific">Insulibacter thermoxylanivorax</name>
    <dbReference type="NCBI Taxonomy" id="2749268"/>
    <lineage>
        <taxon>Bacteria</taxon>
        <taxon>Bacillati</taxon>
        <taxon>Bacillota</taxon>
        <taxon>Bacilli</taxon>
        <taxon>Bacillales</taxon>
        <taxon>Paenibacillaceae</taxon>
        <taxon>Insulibacter</taxon>
    </lineage>
</organism>
<dbReference type="PANTHER" id="PTHR46191">
    <property type="match status" value="1"/>
</dbReference>
<dbReference type="InterPro" id="IPR006439">
    <property type="entry name" value="HAD-SF_hydro_IA"/>
</dbReference>
<keyword evidence="2" id="KW-1185">Reference proteome</keyword>
<dbReference type="SFLD" id="SFLDG01129">
    <property type="entry name" value="C1.5:_HAD__Beta-PGM__Phosphata"/>
    <property type="match status" value="1"/>
</dbReference>
<dbReference type="AlphaFoldDB" id="A0A916VGS5"/>
<comment type="caution">
    <text evidence="1">The sequence shown here is derived from an EMBL/GenBank/DDBJ whole genome shotgun (WGS) entry which is preliminary data.</text>
</comment>
<dbReference type="Gene3D" id="3.40.50.1000">
    <property type="entry name" value="HAD superfamily/HAD-like"/>
    <property type="match status" value="1"/>
</dbReference>
<dbReference type="PANTHER" id="PTHR46191:SF2">
    <property type="entry name" value="HALOACID DEHALOGENASE-LIKE HYDROLASE DOMAIN-CONTAINING PROTEIN 3"/>
    <property type="match status" value="1"/>
</dbReference>
<proteinExistence type="predicted"/>
<accession>A0A916VGS5</accession>
<evidence type="ECO:0000313" key="1">
    <source>
        <dbReference type="EMBL" id="GFR39308.1"/>
    </source>
</evidence>
<dbReference type="PRINTS" id="PR00413">
    <property type="entry name" value="HADHALOGNASE"/>
</dbReference>
<dbReference type="Pfam" id="PF00702">
    <property type="entry name" value="Hydrolase"/>
    <property type="match status" value="1"/>
</dbReference>
<protein>
    <recommendedName>
        <fullName evidence="3">Hydrolase of the HAD superfamily</fullName>
    </recommendedName>
</protein>
<dbReference type="EMBL" id="BMAQ01000041">
    <property type="protein sequence ID" value="GFR39308.1"/>
    <property type="molecule type" value="Genomic_DNA"/>
</dbReference>
<sequence>MSQTMDNQTSRFLSKTPIPSLDSFEAVWFDAGDTLITIPETQKLFAAYLADRSFNVSEERIIEALNDAFTNVYYGWKPDSYTACSPESDRAYWVRFYRYVLERLGLWAFLDESLALRMCHELYELYISPDHYILFDDVIPALEALQDKGFKMAVVSNFAPTLPDILAAKGVDRFFDPIVVSTLAGYEKPDPRIFRHTLEITGLDPAKVLYIGDHETNDLWAPAQVGIQAIRIKRYDYQQGEGIWSLLELVDTGVS</sequence>
<dbReference type="Proteomes" id="UP000654993">
    <property type="component" value="Unassembled WGS sequence"/>
</dbReference>
<reference evidence="1" key="1">
    <citation type="submission" date="2020-08" db="EMBL/GenBank/DDBJ databases">
        <authorList>
            <person name="Uke A."/>
            <person name="Chhe C."/>
            <person name="Baramee S."/>
            <person name="Kosugi A."/>
        </authorList>
    </citation>
    <scope>NUCLEOTIDE SEQUENCE</scope>
    <source>
        <strain evidence="1">DA-C8</strain>
    </source>
</reference>
<gene>
    <name evidence="1" type="ORF">PRECH8_26040</name>
</gene>
<dbReference type="InterPro" id="IPR036412">
    <property type="entry name" value="HAD-like_sf"/>
</dbReference>
<dbReference type="SUPFAM" id="SSF56784">
    <property type="entry name" value="HAD-like"/>
    <property type="match status" value="1"/>
</dbReference>
<dbReference type="SFLD" id="SFLDS00003">
    <property type="entry name" value="Haloacid_Dehalogenase"/>
    <property type="match status" value="1"/>
</dbReference>
<dbReference type="InterPro" id="IPR023214">
    <property type="entry name" value="HAD_sf"/>
</dbReference>
<dbReference type="Gene3D" id="1.10.150.720">
    <property type="entry name" value="Haloacid dehalogenase-like hydrolase"/>
    <property type="match status" value="1"/>
</dbReference>
<dbReference type="InterPro" id="IPR044924">
    <property type="entry name" value="HAD-SF_hydro_IA_REG-2-like_cap"/>
</dbReference>